<reference evidence="2 3" key="1">
    <citation type="submission" date="2017-11" db="EMBL/GenBank/DDBJ databases">
        <title>De-novo sequencing of pomegranate (Punica granatum L.) genome.</title>
        <authorList>
            <person name="Akparov Z."/>
            <person name="Amiraslanov A."/>
            <person name="Hajiyeva S."/>
            <person name="Abbasov M."/>
            <person name="Kaur K."/>
            <person name="Hamwieh A."/>
            <person name="Solovyev V."/>
            <person name="Salamov A."/>
            <person name="Braich B."/>
            <person name="Kosarev P."/>
            <person name="Mahmoud A."/>
            <person name="Hajiyev E."/>
            <person name="Babayeva S."/>
            <person name="Izzatullayeva V."/>
            <person name="Mammadov A."/>
            <person name="Mammadov A."/>
            <person name="Sharifova S."/>
            <person name="Ojaghi J."/>
            <person name="Eynullazada K."/>
            <person name="Bayramov B."/>
            <person name="Abdulazimova A."/>
            <person name="Shahmuradov I."/>
        </authorList>
    </citation>
    <scope>NUCLEOTIDE SEQUENCE [LARGE SCALE GENOMIC DNA]</scope>
    <source>
        <strain evidence="3">cv. AG2017</strain>
        <tissue evidence="2">Leaf</tissue>
    </source>
</reference>
<comment type="caution">
    <text evidence="2">The sequence shown here is derived from an EMBL/GenBank/DDBJ whole genome shotgun (WGS) entry which is preliminary data.</text>
</comment>
<dbReference type="EMBL" id="PGOL01000580">
    <property type="protein sequence ID" value="PKI67848.1"/>
    <property type="molecule type" value="Genomic_DNA"/>
</dbReference>
<organism evidence="2 3">
    <name type="scientific">Punica granatum</name>
    <name type="common">Pomegranate</name>
    <dbReference type="NCBI Taxonomy" id="22663"/>
    <lineage>
        <taxon>Eukaryota</taxon>
        <taxon>Viridiplantae</taxon>
        <taxon>Streptophyta</taxon>
        <taxon>Embryophyta</taxon>
        <taxon>Tracheophyta</taxon>
        <taxon>Spermatophyta</taxon>
        <taxon>Magnoliopsida</taxon>
        <taxon>eudicotyledons</taxon>
        <taxon>Gunneridae</taxon>
        <taxon>Pentapetalae</taxon>
        <taxon>rosids</taxon>
        <taxon>malvids</taxon>
        <taxon>Myrtales</taxon>
        <taxon>Lythraceae</taxon>
        <taxon>Punica</taxon>
    </lineage>
</organism>
<dbReference type="Proteomes" id="UP000233551">
    <property type="component" value="Unassembled WGS sequence"/>
</dbReference>
<proteinExistence type="predicted"/>
<feature type="compositionally biased region" description="Polar residues" evidence="1">
    <location>
        <begin position="153"/>
        <end position="164"/>
    </location>
</feature>
<feature type="region of interest" description="Disordered" evidence="1">
    <location>
        <begin position="107"/>
        <end position="164"/>
    </location>
</feature>
<evidence type="ECO:0000313" key="3">
    <source>
        <dbReference type="Proteomes" id="UP000233551"/>
    </source>
</evidence>
<evidence type="ECO:0000256" key="1">
    <source>
        <dbReference type="SAM" id="MobiDB-lite"/>
    </source>
</evidence>
<feature type="region of interest" description="Disordered" evidence="1">
    <location>
        <begin position="1"/>
        <end position="20"/>
    </location>
</feature>
<keyword evidence="3" id="KW-1185">Reference proteome</keyword>
<protein>
    <submittedName>
        <fullName evidence="2">Uncharacterized protein</fullName>
    </submittedName>
</protein>
<evidence type="ECO:0000313" key="2">
    <source>
        <dbReference type="EMBL" id="PKI67848.1"/>
    </source>
</evidence>
<name>A0A2I0KH75_PUNGR</name>
<gene>
    <name evidence="2" type="ORF">CRG98_011747</name>
</gene>
<dbReference type="AlphaFoldDB" id="A0A2I0KH75"/>
<sequence length="241" mass="26742">MASCDKATSGSRAGPSTRRSCKDCEVFAPNQITFDEFREAVMLGRLCDVENPHFPRTSRMPNDPKEGQMPMWLALINCYSPLDHLGASTRANAPVPSNAPIVALSTAPSTHVPRPSRQHENCESSTAGQKKKKNARIEATYPVQVDVSKDLDPSSQGRKTGSTSRGAVVVAAEWQHEEVPHLRSLYMPPPDWTVMEDSSIEDLRVPSLLLEFIYLPKDKQRKRDLLGMPCPEAVDVAWLDF</sequence>
<accession>A0A2I0KH75</accession>
<feature type="compositionally biased region" description="Polar residues" evidence="1">
    <location>
        <begin position="1"/>
        <end position="11"/>
    </location>
</feature>